<evidence type="ECO:0000313" key="1">
    <source>
        <dbReference type="EMBL" id="NEX23932.1"/>
    </source>
</evidence>
<organism evidence="1 2">
    <name type="scientific">Thiorhodococcus mannitoliphagus</name>
    <dbReference type="NCBI Taxonomy" id="329406"/>
    <lineage>
        <taxon>Bacteria</taxon>
        <taxon>Pseudomonadati</taxon>
        <taxon>Pseudomonadota</taxon>
        <taxon>Gammaproteobacteria</taxon>
        <taxon>Chromatiales</taxon>
        <taxon>Chromatiaceae</taxon>
        <taxon>Thiorhodococcus</taxon>
    </lineage>
</organism>
<reference evidence="2" key="1">
    <citation type="journal article" date="2020" name="Microbiol. Resour. Announc.">
        <title>Draft Genome Sequences of Thiorhodococcus mannitoliphagus and Thiorhodococcus minor, Purple Sulfur Photosynthetic Bacteria in the Gammaproteobacterial Family Chromatiaceae.</title>
        <authorList>
            <person name="Aviles F.A."/>
            <person name="Meyer T.E."/>
            <person name="Kyndt J.A."/>
        </authorList>
    </citation>
    <scope>NUCLEOTIDE SEQUENCE [LARGE SCALE GENOMIC DNA]</scope>
    <source>
        <strain evidence="2">DSM 18266</strain>
    </source>
</reference>
<name>A0A6P1E613_9GAMM</name>
<dbReference type="GO" id="GO:0030246">
    <property type="term" value="F:carbohydrate binding"/>
    <property type="evidence" value="ECO:0007669"/>
    <property type="project" value="InterPro"/>
</dbReference>
<dbReference type="PANTHER" id="PTHR11122">
    <property type="entry name" value="APOSPORY-ASSOCIATED PROTEIN C-RELATED"/>
    <property type="match status" value="1"/>
</dbReference>
<dbReference type="Proteomes" id="UP000471640">
    <property type="component" value="Unassembled WGS sequence"/>
</dbReference>
<protein>
    <recommendedName>
        <fullName evidence="3">D-hexose-6-phosphate mutarotase</fullName>
    </recommendedName>
</protein>
<dbReference type="SUPFAM" id="SSF74650">
    <property type="entry name" value="Galactose mutarotase-like"/>
    <property type="match status" value="1"/>
</dbReference>
<dbReference type="PANTHER" id="PTHR11122:SF13">
    <property type="entry name" value="GLUCOSE-6-PHOSPHATE 1-EPIMERASE"/>
    <property type="match status" value="1"/>
</dbReference>
<dbReference type="GO" id="GO:0016853">
    <property type="term" value="F:isomerase activity"/>
    <property type="evidence" value="ECO:0007669"/>
    <property type="project" value="InterPro"/>
</dbReference>
<feature type="non-terminal residue" evidence="1">
    <location>
        <position position="1"/>
    </location>
</feature>
<reference evidence="1 2" key="2">
    <citation type="submission" date="2020-02" db="EMBL/GenBank/DDBJ databases">
        <title>Genome sequences of Thiorhodococcus mannitoliphagus and Thiorhodococcus minor, purple sulfur photosynthetic bacteria in the gammaproteobacterial family, Chromatiaceae.</title>
        <authorList>
            <person name="Aviles F.A."/>
            <person name="Meyer T.E."/>
            <person name="Kyndt J.A."/>
        </authorList>
    </citation>
    <scope>NUCLEOTIDE SEQUENCE [LARGE SCALE GENOMIC DNA]</scope>
    <source>
        <strain evidence="1 2">DSM 18266</strain>
    </source>
</reference>
<gene>
    <name evidence="1" type="ORF">G3480_27415</name>
</gene>
<keyword evidence="2" id="KW-1185">Reference proteome</keyword>
<comment type="caution">
    <text evidence="1">The sequence shown here is derived from an EMBL/GenBank/DDBJ whole genome shotgun (WGS) entry which is preliminary data.</text>
</comment>
<evidence type="ECO:0000313" key="2">
    <source>
        <dbReference type="Proteomes" id="UP000471640"/>
    </source>
</evidence>
<evidence type="ECO:0008006" key="3">
    <source>
        <dbReference type="Google" id="ProtNLM"/>
    </source>
</evidence>
<dbReference type="EMBL" id="JAAIJR010000460">
    <property type="protein sequence ID" value="NEX23932.1"/>
    <property type="molecule type" value="Genomic_DNA"/>
</dbReference>
<dbReference type="Gene3D" id="2.70.98.10">
    <property type="match status" value="1"/>
</dbReference>
<dbReference type="Pfam" id="PF01263">
    <property type="entry name" value="Aldose_epim"/>
    <property type="match status" value="1"/>
</dbReference>
<dbReference type="InterPro" id="IPR008183">
    <property type="entry name" value="Aldose_1/G6P_1-epimerase"/>
</dbReference>
<sequence length="121" mass="13496">KRWEMSRIEGKSCYGVSICGRTVSPWVVGLEGVTYIDKLDGGVEKIQRGPLTVSGPLDRIYLEPPQALVLEDPVLERAIRIQSEGSRSAVVWNPWIEQAAAMGDFGDLEYLKMLCPTFRTP</sequence>
<dbReference type="InterPro" id="IPR011013">
    <property type="entry name" value="Gal_mutarotase_sf_dom"/>
</dbReference>
<accession>A0A6P1E613</accession>
<dbReference type="InterPro" id="IPR014718">
    <property type="entry name" value="GH-type_carb-bd"/>
</dbReference>
<dbReference type="AlphaFoldDB" id="A0A6P1E613"/>
<dbReference type="GO" id="GO:0005975">
    <property type="term" value="P:carbohydrate metabolic process"/>
    <property type="evidence" value="ECO:0007669"/>
    <property type="project" value="InterPro"/>
</dbReference>
<proteinExistence type="predicted"/>